<comment type="similarity">
    <text evidence="2">Belongs to the GSP F family.</text>
</comment>
<sequence>MAQFTYTAKNRDGQSVTNTAEAESREALGLRLRSQGLLPTLIEKKRTKRDFKSALSFFKHVSLLEKLTFAKNLAVTLKAGLPVSRALVVVTKQMSNPYFSSIIADISHNVEGGKTLSDSLADYPKIFSPIFVNMVKVGESSGELDDTLEYLAKQISRDYNLIRRTKGALTYPAVVVFALLVIGYLMFTFVLPKLTASFAEFDTELPVLTKAIIATVDVFSNYSIIVGIALFLLISGFLFWRRTPSGHLVLHRLILVVPVFKILVKKINLARFTIIFSGLLKSGMPIVEALSITGNTMGNVYYKQALLDAAEKVKIGVDLVAALDRYPHLFTPMVTQMLQVGEESGTMENVLAEVADFYEAEIDDTVKNLSSIIEPLLVMVIGAVVGVLALGLIMPIYNISQNI</sequence>
<feature type="transmembrane region" description="Helical" evidence="8">
    <location>
        <begin position="169"/>
        <end position="191"/>
    </location>
</feature>
<dbReference type="AlphaFoldDB" id="A0A1F5NKW6"/>
<reference evidence="10 11" key="1">
    <citation type="journal article" date="2016" name="Nat. Commun.">
        <title>Thousands of microbial genomes shed light on interconnected biogeochemical processes in an aquifer system.</title>
        <authorList>
            <person name="Anantharaman K."/>
            <person name="Brown C.T."/>
            <person name="Hug L.A."/>
            <person name="Sharon I."/>
            <person name="Castelle C.J."/>
            <person name="Probst A.J."/>
            <person name="Thomas B.C."/>
            <person name="Singh A."/>
            <person name="Wilkins M.J."/>
            <person name="Karaoz U."/>
            <person name="Brodie E.L."/>
            <person name="Williams K.H."/>
            <person name="Hubbard S.S."/>
            <person name="Banfield J.F."/>
        </authorList>
    </citation>
    <scope>NUCLEOTIDE SEQUENCE [LARGE SCALE GENOMIC DNA]</scope>
</reference>
<dbReference type="Proteomes" id="UP000176864">
    <property type="component" value="Unassembled WGS sequence"/>
</dbReference>
<evidence type="ECO:0000256" key="5">
    <source>
        <dbReference type="ARBA" id="ARBA00022692"/>
    </source>
</evidence>
<dbReference type="FunFam" id="1.20.81.30:FF:000001">
    <property type="entry name" value="Type II secretion system protein F"/>
    <property type="match status" value="2"/>
</dbReference>
<feature type="domain" description="Type II secretion system protein GspF" evidence="9">
    <location>
        <begin position="69"/>
        <end position="192"/>
    </location>
</feature>
<dbReference type="GO" id="GO:0005886">
    <property type="term" value="C:plasma membrane"/>
    <property type="evidence" value="ECO:0007669"/>
    <property type="project" value="UniProtKB-SubCell"/>
</dbReference>
<dbReference type="PANTHER" id="PTHR30012:SF0">
    <property type="entry name" value="TYPE II SECRETION SYSTEM PROTEIN F-RELATED"/>
    <property type="match status" value="1"/>
</dbReference>
<keyword evidence="5 8" id="KW-0812">Transmembrane</keyword>
<dbReference type="EMBL" id="MFEK01000014">
    <property type="protein sequence ID" value="OGE78174.1"/>
    <property type="molecule type" value="Genomic_DNA"/>
</dbReference>
<dbReference type="Pfam" id="PF00482">
    <property type="entry name" value="T2SSF"/>
    <property type="match status" value="2"/>
</dbReference>
<dbReference type="InterPro" id="IPR018076">
    <property type="entry name" value="T2SS_GspF_dom"/>
</dbReference>
<evidence type="ECO:0000256" key="2">
    <source>
        <dbReference type="ARBA" id="ARBA00005745"/>
    </source>
</evidence>
<dbReference type="PRINTS" id="PR00812">
    <property type="entry name" value="BCTERIALGSPF"/>
</dbReference>
<dbReference type="STRING" id="1817824.A2751_03370"/>
<dbReference type="InterPro" id="IPR003004">
    <property type="entry name" value="GspF/PilC"/>
</dbReference>
<keyword evidence="4" id="KW-0997">Cell inner membrane</keyword>
<dbReference type="PANTHER" id="PTHR30012">
    <property type="entry name" value="GENERAL SECRETION PATHWAY PROTEIN"/>
    <property type="match status" value="1"/>
</dbReference>
<feature type="transmembrane region" description="Helical" evidence="8">
    <location>
        <begin position="376"/>
        <end position="397"/>
    </location>
</feature>
<keyword evidence="6 8" id="KW-1133">Transmembrane helix</keyword>
<dbReference type="Gene3D" id="1.20.81.30">
    <property type="entry name" value="Type II secretion system (T2SS), domain F"/>
    <property type="match status" value="2"/>
</dbReference>
<evidence type="ECO:0000256" key="3">
    <source>
        <dbReference type="ARBA" id="ARBA00022475"/>
    </source>
</evidence>
<evidence type="ECO:0000256" key="8">
    <source>
        <dbReference type="SAM" id="Phobius"/>
    </source>
</evidence>
<name>A0A1F5NKW6_9BACT</name>
<keyword evidence="7 8" id="KW-0472">Membrane</keyword>
<evidence type="ECO:0000313" key="10">
    <source>
        <dbReference type="EMBL" id="OGE78174.1"/>
    </source>
</evidence>
<feature type="transmembrane region" description="Helical" evidence="8">
    <location>
        <begin position="211"/>
        <end position="240"/>
    </location>
</feature>
<feature type="domain" description="Type II secretion system protein GspF" evidence="9">
    <location>
        <begin position="273"/>
        <end position="395"/>
    </location>
</feature>
<evidence type="ECO:0000259" key="9">
    <source>
        <dbReference type="Pfam" id="PF00482"/>
    </source>
</evidence>
<protein>
    <recommendedName>
        <fullName evidence="9">Type II secretion system protein GspF domain-containing protein</fullName>
    </recommendedName>
</protein>
<evidence type="ECO:0000256" key="1">
    <source>
        <dbReference type="ARBA" id="ARBA00004429"/>
    </source>
</evidence>
<proteinExistence type="inferred from homology"/>
<evidence type="ECO:0000313" key="11">
    <source>
        <dbReference type="Proteomes" id="UP000176864"/>
    </source>
</evidence>
<dbReference type="GO" id="GO:0015628">
    <property type="term" value="P:protein secretion by the type II secretion system"/>
    <property type="evidence" value="ECO:0007669"/>
    <property type="project" value="TreeGrafter"/>
</dbReference>
<accession>A0A1F5NKW6</accession>
<gene>
    <name evidence="10" type="ORF">A2751_03370</name>
</gene>
<evidence type="ECO:0000256" key="4">
    <source>
        <dbReference type="ARBA" id="ARBA00022519"/>
    </source>
</evidence>
<evidence type="ECO:0000256" key="6">
    <source>
        <dbReference type="ARBA" id="ARBA00022989"/>
    </source>
</evidence>
<keyword evidence="3" id="KW-1003">Cell membrane</keyword>
<organism evidence="10 11">
    <name type="scientific">Candidatus Doudnabacteria bacterium RIFCSPHIGHO2_01_FULL_46_14</name>
    <dbReference type="NCBI Taxonomy" id="1817824"/>
    <lineage>
        <taxon>Bacteria</taxon>
        <taxon>Candidatus Doudnaibacteriota</taxon>
    </lineage>
</organism>
<dbReference type="InterPro" id="IPR042094">
    <property type="entry name" value="T2SS_GspF_sf"/>
</dbReference>
<comment type="caution">
    <text evidence="10">The sequence shown here is derived from an EMBL/GenBank/DDBJ whole genome shotgun (WGS) entry which is preliminary data.</text>
</comment>
<evidence type="ECO:0000256" key="7">
    <source>
        <dbReference type="ARBA" id="ARBA00023136"/>
    </source>
</evidence>
<comment type="subcellular location">
    <subcellularLocation>
        <location evidence="1">Cell inner membrane</location>
        <topology evidence="1">Multi-pass membrane protein</topology>
    </subcellularLocation>
</comment>